<dbReference type="Proteomes" id="UP000000268">
    <property type="component" value="Plasmid pREB1"/>
</dbReference>
<organism evidence="1 2">
    <name type="scientific">Acaryochloris marina (strain MBIC 11017)</name>
    <dbReference type="NCBI Taxonomy" id="329726"/>
    <lineage>
        <taxon>Bacteria</taxon>
        <taxon>Bacillati</taxon>
        <taxon>Cyanobacteriota</taxon>
        <taxon>Cyanophyceae</taxon>
        <taxon>Acaryochloridales</taxon>
        <taxon>Acaryochloridaceae</taxon>
        <taxon>Acaryochloris</taxon>
    </lineage>
</organism>
<keyword evidence="1" id="KW-0614">Plasmid</keyword>
<dbReference type="EMBL" id="CP000838">
    <property type="protein sequence ID" value="ABW31410.1"/>
    <property type="molecule type" value="Genomic_DNA"/>
</dbReference>
<dbReference type="HOGENOM" id="CLU_3057368_0_0_3"/>
<proteinExistence type="predicted"/>
<geneLocation type="plasmid" evidence="1 2">
    <name>pREB1</name>
</geneLocation>
<dbReference type="KEGG" id="amr:AM1_A0292"/>
<name>A8ZKU2_ACAM1</name>
<keyword evidence="2" id="KW-1185">Reference proteome</keyword>
<protein>
    <submittedName>
        <fullName evidence="1">Uncharacterized protein</fullName>
    </submittedName>
</protein>
<accession>A8ZKU2</accession>
<evidence type="ECO:0000313" key="1">
    <source>
        <dbReference type="EMBL" id="ABW31410.1"/>
    </source>
</evidence>
<dbReference type="AlphaFoldDB" id="A8ZKU2"/>
<gene>
    <name evidence="1" type="ordered locus">AM1_A0292</name>
</gene>
<reference evidence="1 2" key="1">
    <citation type="journal article" date="2008" name="Proc. Natl. Acad. Sci. U.S.A.">
        <title>Niche adaptation and genome expansion in the chlorophyll d-producing cyanobacterium Acaryochloris marina.</title>
        <authorList>
            <person name="Swingley W.D."/>
            <person name="Chen M."/>
            <person name="Cheung P.C."/>
            <person name="Conrad A.L."/>
            <person name="Dejesa L.C."/>
            <person name="Hao J."/>
            <person name="Honchak B.M."/>
            <person name="Karbach L.E."/>
            <person name="Kurdoglu A."/>
            <person name="Lahiri S."/>
            <person name="Mastrian S.D."/>
            <person name="Miyashita H."/>
            <person name="Page L."/>
            <person name="Ramakrishna P."/>
            <person name="Satoh S."/>
            <person name="Sattley W.M."/>
            <person name="Shimada Y."/>
            <person name="Taylor H.L."/>
            <person name="Tomo T."/>
            <person name="Tsuchiya T."/>
            <person name="Wang Z.T."/>
            <person name="Raymond J."/>
            <person name="Mimuro M."/>
            <person name="Blankenship R.E."/>
            <person name="Touchman J.W."/>
        </authorList>
    </citation>
    <scope>NUCLEOTIDE SEQUENCE [LARGE SCALE GENOMIC DNA]</scope>
    <source>
        <strain evidence="2">MBIC 11017</strain>
        <plasmid evidence="2">Plasmid pREB1</plasmid>
    </source>
</reference>
<evidence type="ECO:0000313" key="2">
    <source>
        <dbReference type="Proteomes" id="UP000000268"/>
    </source>
</evidence>
<sequence>MKLSAAPQHQPLVGLLGLGVFLFAIALSHQLKLDLFSLNLNFTPKRISLHNLM</sequence>